<dbReference type="RefSeq" id="WP_015031065.1">
    <property type="nucleotide sequence ID" value="NC_018748.1"/>
</dbReference>
<evidence type="ECO:0008006" key="4">
    <source>
        <dbReference type="Google" id="ProtNLM"/>
    </source>
</evidence>
<accession>A0ABN4ARZ1</accession>
<gene>
    <name evidence="2" type="ordered locus">Emtol_4254</name>
</gene>
<keyword evidence="3" id="KW-1185">Reference proteome</keyword>
<evidence type="ECO:0000313" key="3">
    <source>
        <dbReference type="Proteomes" id="UP000002875"/>
    </source>
</evidence>
<feature type="coiled-coil region" evidence="1">
    <location>
        <begin position="58"/>
        <end position="109"/>
    </location>
</feature>
<protein>
    <recommendedName>
        <fullName evidence="4">LTXXQ motif family protein</fullName>
    </recommendedName>
</protein>
<dbReference type="Proteomes" id="UP000002875">
    <property type="component" value="Chromosome"/>
</dbReference>
<reference evidence="2 3" key="1">
    <citation type="submission" date="2011-07" db="EMBL/GenBank/DDBJ databases">
        <title>The complete genome of chromosome of Emticicia oligotrophica DSM 17448.</title>
        <authorList>
            <consortium name="US DOE Joint Genome Institute (JGI-PGF)"/>
            <person name="Lucas S."/>
            <person name="Han J."/>
            <person name="Lapidus A."/>
            <person name="Bruce D."/>
            <person name="Goodwin L."/>
            <person name="Pitluck S."/>
            <person name="Peters L."/>
            <person name="Kyrpides N."/>
            <person name="Mavromatis K."/>
            <person name="Ivanova N."/>
            <person name="Ovchinnikova G."/>
            <person name="Teshima H."/>
            <person name="Detter J.C."/>
            <person name="Tapia R."/>
            <person name="Han C."/>
            <person name="Land M."/>
            <person name="Hauser L."/>
            <person name="Markowitz V."/>
            <person name="Cheng J.-F."/>
            <person name="Hugenholtz P."/>
            <person name="Woyke T."/>
            <person name="Wu D."/>
            <person name="Tindall B."/>
            <person name="Pomrenke H."/>
            <person name="Brambilla E."/>
            <person name="Klenk H.-P."/>
            <person name="Eisen J.A."/>
        </authorList>
    </citation>
    <scope>NUCLEOTIDE SEQUENCE [LARGE SCALE GENOMIC DNA]</scope>
    <source>
        <strain evidence="2 3">DSM 17448</strain>
    </source>
</reference>
<keyword evidence="1" id="KW-0175">Coiled coil</keyword>
<name>A0ABN4ARZ1_EMTOG</name>
<evidence type="ECO:0000313" key="2">
    <source>
        <dbReference type="EMBL" id="AFK05377.1"/>
    </source>
</evidence>
<proteinExistence type="predicted"/>
<evidence type="ECO:0000256" key="1">
    <source>
        <dbReference type="SAM" id="Coils"/>
    </source>
</evidence>
<dbReference type="EMBL" id="CP002961">
    <property type="protein sequence ID" value="AFK05377.1"/>
    <property type="molecule type" value="Genomic_DNA"/>
</dbReference>
<dbReference type="Gene3D" id="1.20.120.1490">
    <property type="match status" value="1"/>
</dbReference>
<sequence>MKKILIILLLLPFVVKSQVRQGRDEGRRFQKINSAKIGLITEKLNLTPEQAPQFWAIYNEYDNKKIELRKNIRRSMEDAVSLATTDDKIIAAQKQIIALRRREIDLEEEYMSKILKTITPRQFSELKRTEMNFNKMLIEKLNDKADN</sequence>
<organism evidence="2 3">
    <name type="scientific">Emticicia oligotrophica (strain DSM 17448 / CIP 109782 / MTCC 6937 / GPTSA100-15)</name>
    <dbReference type="NCBI Taxonomy" id="929562"/>
    <lineage>
        <taxon>Bacteria</taxon>
        <taxon>Pseudomonadati</taxon>
        <taxon>Bacteroidota</taxon>
        <taxon>Cytophagia</taxon>
        <taxon>Cytophagales</taxon>
        <taxon>Leadbetterellaceae</taxon>
        <taxon>Emticicia</taxon>
    </lineage>
</organism>